<keyword evidence="3" id="KW-0249">Electron transport</keyword>
<evidence type="ECO:0000256" key="2">
    <source>
        <dbReference type="ARBA" id="ARBA00022723"/>
    </source>
</evidence>
<evidence type="ECO:0000313" key="8">
    <source>
        <dbReference type="Proteomes" id="UP001597544"/>
    </source>
</evidence>
<dbReference type="PANTHER" id="PTHR38439:SF3">
    <property type="entry name" value="COPPER-RESISTANT CUPROPROTEIN COPI"/>
    <property type="match status" value="1"/>
</dbReference>
<evidence type="ECO:0000313" key="7">
    <source>
        <dbReference type="EMBL" id="MFD2515610.1"/>
    </source>
</evidence>
<feature type="chain" id="PRO_5047423433" evidence="5">
    <location>
        <begin position="20"/>
        <end position="180"/>
    </location>
</feature>
<reference evidence="8" key="1">
    <citation type="journal article" date="2019" name="Int. J. Syst. Evol. Microbiol.">
        <title>The Global Catalogue of Microorganisms (GCM) 10K type strain sequencing project: providing services to taxonomists for standard genome sequencing and annotation.</title>
        <authorList>
            <consortium name="The Broad Institute Genomics Platform"/>
            <consortium name="The Broad Institute Genome Sequencing Center for Infectious Disease"/>
            <person name="Wu L."/>
            <person name="Ma J."/>
        </authorList>
    </citation>
    <scope>NUCLEOTIDE SEQUENCE [LARGE SCALE GENOMIC DNA]</scope>
    <source>
        <strain evidence="8">KCTC 42498</strain>
    </source>
</reference>
<dbReference type="RefSeq" id="WP_377510683.1">
    <property type="nucleotide sequence ID" value="NZ_JBHULU010000021.1"/>
</dbReference>
<feature type="signal peptide" evidence="5">
    <location>
        <begin position="1"/>
        <end position="19"/>
    </location>
</feature>
<evidence type="ECO:0000256" key="3">
    <source>
        <dbReference type="ARBA" id="ARBA00022982"/>
    </source>
</evidence>
<keyword evidence="2" id="KW-0479">Metal-binding</keyword>
<name>A0ABW5IQF4_9BACT</name>
<dbReference type="InterPro" id="IPR028871">
    <property type="entry name" value="BlueCu_1_BS"/>
</dbReference>
<dbReference type="PROSITE" id="PS51257">
    <property type="entry name" value="PROKAR_LIPOPROTEIN"/>
    <property type="match status" value="1"/>
</dbReference>
<dbReference type="PROSITE" id="PS00196">
    <property type="entry name" value="COPPER_BLUE"/>
    <property type="match status" value="1"/>
</dbReference>
<dbReference type="Proteomes" id="UP001597544">
    <property type="component" value="Unassembled WGS sequence"/>
</dbReference>
<feature type="domain" description="Blue (type 1) copper" evidence="6">
    <location>
        <begin position="70"/>
        <end position="179"/>
    </location>
</feature>
<dbReference type="EMBL" id="JBHULU010000021">
    <property type="protein sequence ID" value="MFD2515610.1"/>
    <property type="molecule type" value="Genomic_DNA"/>
</dbReference>
<dbReference type="InterPro" id="IPR008972">
    <property type="entry name" value="Cupredoxin"/>
</dbReference>
<keyword evidence="1" id="KW-0813">Transport</keyword>
<dbReference type="CDD" id="cd04233">
    <property type="entry name" value="Auracyanin"/>
    <property type="match status" value="1"/>
</dbReference>
<keyword evidence="5" id="KW-0732">Signal</keyword>
<gene>
    <name evidence="7" type="ORF">ACFSRY_17180</name>
</gene>
<keyword evidence="8" id="KW-1185">Reference proteome</keyword>
<organism evidence="7 8">
    <name type="scientific">Pontibacter locisalis</name>
    <dbReference type="NCBI Taxonomy" id="1719035"/>
    <lineage>
        <taxon>Bacteria</taxon>
        <taxon>Pseudomonadati</taxon>
        <taxon>Bacteroidota</taxon>
        <taxon>Cytophagia</taxon>
        <taxon>Cytophagales</taxon>
        <taxon>Hymenobacteraceae</taxon>
        <taxon>Pontibacter</taxon>
    </lineage>
</organism>
<evidence type="ECO:0000259" key="6">
    <source>
        <dbReference type="Pfam" id="PF00127"/>
    </source>
</evidence>
<keyword evidence="4" id="KW-0186">Copper</keyword>
<dbReference type="InterPro" id="IPR000923">
    <property type="entry name" value="BlueCu_1"/>
</dbReference>
<evidence type="ECO:0000256" key="5">
    <source>
        <dbReference type="SAM" id="SignalP"/>
    </source>
</evidence>
<proteinExistence type="predicted"/>
<protein>
    <submittedName>
        <fullName evidence="7">Plastocyanin/azurin family copper-binding protein</fullName>
    </submittedName>
</protein>
<dbReference type="SUPFAM" id="SSF49503">
    <property type="entry name" value="Cupredoxins"/>
    <property type="match status" value="1"/>
</dbReference>
<accession>A0ABW5IQF4</accession>
<evidence type="ECO:0000256" key="1">
    <source>
        <dbReference type="ARBA" id="ARBA00022448"/>
    </source>
</evidence>
<evidence type="ECO:0000256" key="4">
    <source>
        <dbReference type="ARBA" id="ARBA00023008"/>
    </source>
</evidence>
<dbReference type="PANTHER" id="PTHR38439">
    <property type="entry name" value="AURACYANIN-B"/>
    <property type="match status" value="1"/>
</dbReference>
<dbReference type="Pfam" id="PF00127">
    <property type="entry name" value="Copper-bind"/>
    <property type="match status" value="1"/>
</dbReference>
<sequence length="180" mass="19052">MNKILGIWLFCLAFLTAGCFEKTDPAGGATNEIDADTAVAASAPIVEIADTTLQPVQQLTLTAIGNTLEEIAYKEDTLYAQAGALVKLSLVNEGIDMPMVHNVVITKPGKYKEVALGGAEVGAPGNYVPESPEVIAASTMALPGQTVEMEFTAPAEPGSYDFVCTYPGHWKKMNGVFIIK</sequence>
<comment type="caution">
    <text evidence="7">The sequence shown here is derived from an EMBL/GenBank/DDBJ whole genome shotgun (WGS) entry which is preliminary data.</text>
</comment>
<dbReference type="Gene3D" id="2.60.40.420">
    <property type="entry name" value="Cupredoxins - blue copper proteins"/>
    <property type="match status" value="1"/>
</dbReference>
<dbReference type="InterPro" id="IPR050845">
    <property type="entry name" value="Cu-binding_ET"/>
</dbReference>